<gene>
    <name evidence="1" type="ORF">QVD17_06439</name>
</gene>
<dbReference type="AlphaFoldDB" id="A0AAD8P6G5"/>
<name>A0AAD8P6G5_TARER</name>
<comment type="caution">
    <text evidence="1">The sequence shown here is derived from an EMBL/GenBank/DDBJ whole genome shotgun (WGS) entry which is preliminary data.</text>
</comment>
<evidence type="ECO:0000313" key="2">
    <source>
        <dbReference type="Proteomes" id="UP001229421"/>
    </source>
</evidence>
<sequence length="68" mass="7750">MPFIVTKYNPATIQPNFTSNLIPFSNFIHKINKTTIFLKLPLTIDRCHQSKTETTTTLPAPPSHTHFP</sequence>
<keyword evidence="2" id="KW-1185">Reference proteome</keyword>
<protein>
    <submittedName>
        <fullName evidence="1">Uncharacterized protein</fullName>
    </submittedName>
</protein>
<evidence type="ECO:0000313" key="1">
    <source>
        <dbReference type="EMBL" id="KAK1440610.1"/>
    </source>
</evidence>
<organism evidence="1 2">
    <name type="scientific">Tagetes erecta</name>
    <name type="common">African marigold</name>
    <dbReference type="NCBI Taxonomy" id="13708"/>
    <lineage>
        <taxon>Eukaryota</taxon>
        <taxon>Viridiplantae</taxon>
        <taxon>Streptophyta</taxon>
        <taxon>Embryophyta</taxon>
        <taxon>Tracheophyta</taxon>
        <taxon>Spermatophyta</taxon>
        <taxon>Magnoliopsida</taxon>
        <taxon>eudicotyledons</taxon>
        <taxon>Gunneridae</taxon>
        <taxon>Pentapetalae</taxon>
        <taxon>asterids</taxon>
        <taxon>campanulids</taxon>
        <taxon>Asterales</taxon>
        <taxon>Asteraceae</taxon>
        <taxon>Asteroideae</taxon>
        <taxon>Heliantheae alliance</taxon>
        <taxon>Tageteae</taxon>
        <taxon>Tagetes</taxon>
    </lineage>
</organism>
<accession>A0AAD8P6G5</accession>
<reference evidence="1" key="1">
    <citation type="journal article" date="2023" name="bioRxiv">
        <title>Improved chromosome-level genome assembly for marigold (Tagetes erecta).</title>
        <authorList>
            <person name="Jiang F."/>
            <person name="Yuan L."/>
            <person name="Wang S."/>
            <person name="Wang H."/>
            <person name="Xu D."/>
            <person name="Wang A."/>
            <person name="Fan W."/>
        </authorList>
    </citation>
    <scope>NUCLEOTIDE SEQUENCE</scope>
    <source>
        <strain evidence="1">WSJ</strain>
        <tissue evidence="1">Leaf</tissue>
    </source>
</reference>
<proteinExistence type="predicted"/>
<dbReference type="Proteomes" id="UP001229421">
    <property type="component" value="Unassembled WGS sequence"/>
</dbReference>
<dbReference type="EMBL" id="JAUHHV010000001">
    <property type="protein sequence ID" value="KAK1440610.1"/>
    <property type="molecule type" value="Genomic_DNA"/>
</dbReference>